<dbReference type="RefSeq" id="WP_077855557.1">
    <property type="nucleotide sequence ID" value="NZ_JABTDW010000001.1"/>
</dbReference>
<dbReference type="Gene3D" id="3.40.50.10130">
    <property type="match status" value="1"/>
</dbReference>
<organism evidence="2 3">
    <name type="scientific">Clostridium beijerinckii</name>
    <name type="common">Clostridium MP</name>
    <dbReference type="NCBI Taxonomy" id="1520"/>
    <lineage>
        <taxon>Bacteria</taxon>
        <taxon>Bacillati</taxon>
        <taxon>Bacillota</taxon>
        <taxon>Clostridia</taxon>
        <taxon>Eubacteriales</taxon>
        <taxon>Clostridiaceae</taxon>
        <taxon>Clostridium</taxon>
    </lineage>
</organism>
<comment type="caution">
    <text evidence="2">The sequence shown here is derived from an EMBL/GenBank/DDBJ whole genome shotgun (WGS) entry which is preliminary data.</text>
</comment>
<evidence type="ECO:0000313" key="2">
    <source>
        <dbReference type="EMBL" id="NSB15852.1"/>
    </source>
</evidence>
<dbReference type="Proteomes" id="UP000822184">
    <property type="component" value="Unassembled WGS sequence"/>
</dbReference>
<reference evidence="2" key="1">
    <citation type="submission" date="2020-06" db="EMBL/GenBank/DDBJ databases">
        <title>Genomic insights into acetone-butanol-ethanol (ABE) fermentation by sequencing solventogenic clostridia strains.</title>
        <authorList>
            <person name="Brown S."/>
        </authorList>
    </citation>
    <scope>NUCLEOTIDE SEQUENCE</scope>
    <source>
        <strain evidence="2">DJ123</strain>
    </source>
</reference>
<evidence type="ECO:0000259" key="1">
    <source>
        <dbReference type="Pfam" id="PF02732"/>
    </source>
</evidence>
<accession>A0AAE5H657</accession>
<evidence type="ECO:0000313" key="3">
    <source>
        <dbReference type="Proteomes" id="UP000822184"/>
    </source>
</evidence>
<gene>
    <name evidence="2" type="ORF">BCD95_004111</name>
</gene>
<dbReference type="SUPFAM" id="SSF52980">
    <property type="entry name" value="Restriction endonuclease-like"/>
    <property type="match status" value="1"/>
</dbReference>
<dbReference type="InterPro" id="IPR006166">
    <property type="entry name" value="ERCC4_domain"/>
</dbReference>
<dbReference type="AlphaFoldDB" id="A0AAE5H657"/>
<proteinExistence type="predicted"/>
<dbReference type="GO" id="GO:0004518">
    <property type="term" value="F:nuclease activity"/>
    <property type="evidence" value="ECO:0007669"/>
    <property type="project" value="InterPro"/>
</dbReference>
<dbReference type="Pfam" id="PF02732">
    <property type="entry name" value="ERCC4"/>
    <property type="match status" value="1"/>
</dbReference>
<dbReference type="EMBL" id="JABTDW010000001">
    <property type="protein sequence ID" value="NSB15852.1"/>
    <property type="molecule type" value="Genomic_DNA"/>
</dbReference>
<dbReference type="InterPro" id="IPR011335">
    <property type="entry name" value="Restrct_endonuc-II-like"/>
</dbReference>
<feature type="domain" description="ERCC4" evidence="1">
    <location>
        <begin position="26"/>
        <end position="164"/>
    </location>
</feature>
<dbReference type="GO" id="GO:0006259">
    <property type="term" value="P:DNA metabolic process"/>
    <property type="evidence" value="ECO:0007669"/>
    <property type="project" value="UniProtKB-ARBA"/>
</dbReference>
<name>A0AAE5H657_CLOBE</name>
<sequence>MEGIRLRFSESDIDKLLKENFKIIYDTREQVNDHILSWFDTKKIPYKRQVVNEGDYTAIITARPEMGITRDLYFKVGVERKNSVDELAGNLAEKKDTRDDIRLERELIRAKMKGIKMFLIVEDPNGLNNIITGNYRSQYGSKAFVGKLTSLQDKYIQNTVFTSNLDTGYHIFRILYYSVRNFLIGGDIDKEMDVSEMHAIDI</sequence>
<dbReference type="GO" id="GO:0003677">
    <property type="term" value="F:DNA binding"/>
    <property type="evidence" value="ECO:0007669"/>
    <property type="project" value="InterPro"/>
</dbReference>
<protein>
    <recommendedName>
        <fullName evidence="1">ERCC4 domain-containing protein</fullName>
    </recommendedName>
</protein>